<evidence type="ECO:0000313" key="3">
    <source>
        <dbReference type="Proteomes" id="UP000622797"/>
    </source>
</evidence>
<dbReference type="OrthoDB" id="5419315at2759"/>
<accession>A0A8H4U1Y6</accession>
<protein>
    <submittedName>
        <fullName evidence="2">Uncharacterized protein</fullName>
    </submittedName>
</protein>
<dbReference type="EMBL" id="JABEXW010000205">
    <property type="protein sequence ID" value="KAF4968204.1"/>
    <property type="molecule type" value="Genomic_DNA"/>
</dbReference>
<dbReference type="Proteomes" id="UP000622797">
    <property type="component" value="Unassembled WGS sequence"/>
</dbReference>
<keyword evidence="3" id="KW-1185">Reference proteome</keyword>
<dbReference type="AlphaFoldDB" id="A0A8H4U1Y6"/>
<comment type="caution">
    <text evidence="2">The sequence shown here is derived from an EMBL/GenBank/DDBJ whole genome shotgun (WGS) entry which is preliminary data.</text>
</comment>
<feature type="region of interest" description="Disordered" evidence="1">
    <location>
        <begin position="31"/>
        <end position="55"/>
    </location>
</feature>
<evidence type="ECO:0000313" key="2">
    <source>
        <dbReference type="EMBL" id="KAF4968204.1"/>
    </source>
</evidence>
<name>A0A8H4U1Y6_9HYPO</name>
<sequence length="520" mass="58313">MAAPSVALGGSDVASNVPLAKIPLRERRALERAGEAQPWEQSPWQVPKGSKQPELPNPAALRRQLVLSGSAKMFGCVAIDMPLKSQELFQYFYQAGMTFGVAPEDHNKDCLAYIVSDPEALRSAVLMAGTHFAFNVGSLQAFEPTFLFHKIETMRMIKEWISGGDPNLVAAIIKQVSTLAYTELCRGDLLLAETHLSVIFAVSSCAKNKATGKHKPKTLDQELSDRYFLLTSTFIYGLKAILASILRSQGLHESVIDLPASDSLRIVHTWHTTKTEGRYSHYLKLKALRMFPAFFNPPRSGAELVDVDVTLIINSLRRVTESCYGRPSKPCQHPKALQDEFWNQGPASVLYEHLIMAHLHSISYPHDEQDGPECTQESGTKASWCGLVISAQIYLEQVVRYWCPFKKEIFLYTMRIFQRDLSLALEKPEAAKLADLLFWEAFVVLLGIDWHEKRGDMDRDTEFKPFLEGVVREQSRALRLNTWADAREVLSSTTWPAAQAGDTLGKAIWEKAVEEESPSE</sequence>
<reference evidence="2" key="1">
    <citation type="journal article" date="2020" name="BMC Genomics">
        <title>Correction to: Identification and distribution of gene clusters required for synthesis of sphingolipid metabolism inhibitors in diverse species of the filamentous fungus Fusarium.</title>
        <authorList>
            <person name="Kim H.S."/>
            <person name="Lohmar J.M."/>
            <person name="Busman M."/>
            <person name="Brown D.W."/>
            <person name="Naumann T.A."/>
            <person name="Divon H.H."/>
            <person name="Lysoe E."/>
            <person name="Uhlig S."/>
            <person name="Proctor R.H."/>
        </authorList>
    </citation>
    <scope>NUCLEOTIDE SEQUENCE</scope>
    <source>
        <strain evidence="2">NRRL 20472</strain>
    </source>
</reference>
<reference evidence="2" key="2">
    <citation type="submission" date="2020-05" db="EMBL/GenBank/DDBJ databases">
        <authorList>
            <person name="Kim H.-S."/>
            <person name="Proctor R.H."/>
            <person name="Brown D.W."/>
        </authorList>
    </citation>
    <scope>NUCLEOTIDE SEQUENCE</scope>
    <source>
        <strain evidence="2">NRRL 20472</strain>
    </source>
</reference>
<organism evidence="2 3">
    <name type="scientific">Fusarium sarcochroum</name>
    <dbReference type="NCBI Taxonomy" id="1208366"/>
    <lineage>
        <taxon>Eukaryota</taxon>
        <taxon>Fungi</taxon>
        <taxon>Dikarya</taxon>
        <taxon>Ascomycota</taxon>
        <taxon>Pezizomycotina</taxon>
        <taxon>Sordariomycetes</taxon>
        <taxon>Hypocreomycetidae</taxon>
        <taxon>Hypocreales</taxon>
        <taxon>Nectriaceae</taxon>
        <taxon>Fusarium</taxon>
        <taxon>Fusarium lateritium species complex</taxon>
    </lineage>
</organism>
<gene>
    <name evidence="2" type="ORF">FSARC_4394</name>
</gene>
<proteinExistence type="predicted"/>
<evidence type="ECO:0000256" key="1">
    <source>
        <dbReference type="SAM" id="MobiDB-lite"/>
    </source>
</evidence>